<evidence type="ECO:0000256" key="6">
    <source>
        <dbReference type="ARBA" id="ARBA00047512"/>
    </source>
</evidence>
<comment type="catalytic activity">
    <reaction evidence="6">
        <text>a sn-glycero-3-phosphodiester + H2O = an alcohol + sn-glycerol 3-phosphate + H(+)</text>
        <dbReference type="Rhea" id="RHEA:12969"/>
        <dbReference type="ChEBI" id="CHEBI:15377"/>
        <dbReference type="ChEBI" id="CHEBI:15378"/>
        <dbReference type="ChEBI" id="CHEBI:30879"/>
        <dbReference type="ChEBI" id="CHEBI:57597"/>
        <dbReference type="ChEBI" id="CHEBI:83408"/>
        <dbReference type="EC" id="3.1.4.46"/>
    </reaction>
</comment>
<keyword evidence="5" id="KW-0378">Hydrolase</keyword>
<evidence type="ECO:0000256" key="2">
    <source>
        <dbReference type="ARBA" id="ARBA00012247"/>
    </source>
</evidence>
<keyword evidence="4" id="KW-0319">Glycerol metabolism</keyword>
<accession>A0A2A5ACZ5</accession>
<dbReference type="Proteomes" id="UP000218327">
    <property type="component" value="Unassembled WGS sequence"/>
</dbReference>
<evidence type="ECO:0000256" key="3">
    <source>
        <dbReference type="ARBA" id="ARBA00022729"/>
    </source>
</evidence>
<dbReference type="PANTHER" id="PTHR43620:SF7">
    <property type="entry name" value="GLYCEROPHOSPHODIESTER PHOSPHODIESTERASE GDPD5-RELATED"/>
    <property type="match status" value="1"/>
</dbReference>
<proteinExistence type="inferred from homology"/>
<name>A0A2A5ACZ5_9GAMM</name>
<evidence type="ECO:0000313" key="8">
    <source>
        <dbReference type="EMBL" id="PCJ17125.1"/>
    </source>
</evidence>
<comment type="similarity">
    <text evidence="1">Belongs to the glycerophosphoryl diester phosphodiesterase family.</text>
</comment>
<evidence type="ECO:0000313" key="9">
    <source>
        <dbReference type="Proteomes" id="UP000218327"/>
    </source>
</evidence>
<sequence>MIASIDESSITGLLCLITRSREYKHMKLLNKRVLLLILLFASSSSLAQQTDNYYRVSIAHGGASQHLPFSSLTAFQAAIPMQPNYIETDVQLTRDGVLICFHDVALERRTNVQELFPDRFTEVEVDGQMVKTWYVNDLTIAELKTLDAGSWFGSEYSQEQIVTFQELIDISKGKVGLYPETKDPDFYRSRGLDIDQALHELFVLNDLHTPEGQAGTPIVIQSFHESSLKRLRELNGDNYALIQLVWTGQSYDYLSEEGLRHIATYADGVAPLLSMVLPPNEGSIDAAHDNGLWVHIWHSSTGFPAAGYTTKNYMSYLMDDLKIDGVMNHEPDQFPFK</sequence>
<dbReference type="PROSITE" id="PS51704">
    <property type="entry name" value="GP_PDE"/>
    <property type="match status" value="1"/>
</dbReference>
<dbReference type="GO" id="GO:0006629">
    <property type="term" value="P:lipid metabolic process"/>
    <property type="evidence" value="ECO:0007669"/>
    <property type="project" value="InterPro"/>
</dbReference>
<evidence type="ECO:0000256" key="1">
    <source>
        <dbReference type="ARBA" id="ARBA00007277"/>
    </source>
</evidence>
<gene>
    <name evidence="8" type="ORF">COA96_18010</name>
</gene>
<dbReference type="GO" id="GO:0008889">
    <property type="term" value="F:glycerophosphodiester phosphodiesterase activity"/>
    <property type="evidence" value="ECO:0007669"/>
    <property type="project" value="UniProtKB-EC"/>
</dbReference>
<keyword evidence="3" id="KW-0732">Signal</keyword>
<reference evidence="9" key="1">
    <citation type="submission" date="2017-08" db="EMBL/GenBank/DDBJ databases">
        <title>A dynamic microbial community with high functional redundancy inhabits the cold, oxic subseafloor aquifer.</title>
        <authorList>
            <person name="Tully B.J."/>
            <person name="Wheat C.G."/>
            <person name="Glazer B.T."/>
            <person name="Huber J.A."/>
        </authorList>
    </citation>
    <scope>NUCLEOTIDE SEQUENCE [LARGE SCALE GENOMIC DNA]</scope>
</reference>
<dbReference type="AlphaFoldDB" id="A0A2A5ACZ5"/>
<evidence type="ECO:0000256" key="5">
    <source>
        <dbReference type="ARBA" id="ARBA00022801"/>
    </source>
</evidence>
<evidence type="ECO:0000259" key="7">
    <source>
        <dbReference type="PROSITE" id="PS51704"/>
    </source>
</evidence>
<dbReference type="InterPro" id="IPR030395">
    <property type="entry name" value="GP_PDE_dom"/>
</dbReference>
<comment type="caution">
    <text evidence="8">The sequence shown here is derived from an EMBL/GenBank/DDBJ whole genome shotgun (WGS) entry which is preliminary data.</text>
</comment>
<organism evidence="8 9">
    <name type="scientific">SAR86 cluster bacterium</name>
    <dbReference type="NCBI Taxonomy" id="2030880"/>
    <lineage>
        <taxon>Bacteria</taxon>
        <taxon>Pseudomonadati</taxon>
        <taxon>Pseudomonadota</taxon>
        <taxon>Gammaproteobacteria</taxon>
        <taxon>SAR86 cluster</taxon>
    </lineage>
</organism>
<dbReference type="EC" id="3.1.4.46" evidence="2"/>
<evidence type="ECO:0000256" key="4">
    <source>
        <dbReference type="ARBA" id="ARBA00022798"/>
    </source>
</evidence>
<dbReference type="Pfam" id="PF03009">
    <property type="entry name" value="GDPD"/>
    <property type="match status" value="1"/>
</dbReference>
<dbReference type="GO" id="GO:0006071">
    <property type="term" value="P:glycerol metabolic process"/>
    <property type="evidence" value="ECO:0007669"/>
    <property type="project" value="UniProtKB-KW"/>
</dbReference>
<dbReference type="PANTHER" id="PTHR43620">
    <property type="entry name" value="GLYCEROPHOSPHORYL DIESTER PHOSPHODIESTERASE"/>
    <property type="match status" value="1"/>
</dbReference>
<dbReference type="SUPFAM" id="SSF51695">
    <property type="entry name" value="PLC-like phosphodiesterases"/>
    <property type="match status" value="1"/>
</dbReference>
<dbReference type="InterPro" id="IPR017946">
    <property type="entry name" value="PLC-like_Pdiesterase_TIM-brl"/>
</dbReference>
<dbReference type="Gene3D" id="3.20.20.190">
    <property type="entry name" value="Phosphatidylinositol (PI) phosphodiesterase"/>
    <property type="match status" value="1"/>
</dbReference>
<feature type="domain" description="GP-PDE" evidence="7">
    <location>
        <begin position="55"/>
        <end position="337"/>
    </location>
</feature>
<protein>
    <recommendedName>
        <fullName evidence="2">glycerophosphodiester phosphodiesterase</fullName>
        <ecNumber evidence="2">3.1.4.46</ecNumber>
    </recommendedName>
</protein>
<dbReference type="EMBL" id="NVVJ01000110">
    <property type="protein sequence ID" value="PCJ17125.1"/>
    <property type="molecule type" value="Genomic_DNA"/>
</dbReference>